<dbReference type="Proteomes" id="UP000025227">
    <property type="component" value="Unplaced"/>
</dbReference>
<feature type="compositionally biased region" description="Basic and acidic residues" evidence="1">
    <location>
        <begin position="169"/>
        <end position="179"/>
    </location>
</feature>
<protein>
    <submittedName>
        <fullName evidence="3 4">TPX2 domain-containing protein</fullName>
    </submittedName>
</protein>
<feature type="region of interest" description="Disordered" evidence="1">
    <location>
        <begin position="168"/>
        <end position="212"/>
    </location>
</feature>
<accession>A0A6F7PDD2</accession>
<evidence type="ECO:0000256" key="1">
    <source>
        <dbReference type="SAM" id="MobiDB-lite"/>
    </source>
</evidence>
<dbReference type="AlphaFoldDB" id="A0A6F7PDD2"/>
<proteinExistence type="predicted"/>
<feature type="compositionally biased region" description="Basic and acidic residues" evidence="1">
    <location>
        <begin position="202"/>
        <end position="212"/>
    </location>
</feature>
<evidence type="ECO:0000313" key="2">
    <source>
        <dbReference type="Proteomes" id="UP000025227"/>
    </source>
</evidence>
<sequence length="212" mass="23517">MVGRALQNNPELCVMTPIESPLAPFIFCGITVSTKEPKCKNTYTKAMVEGACMKSVPIYFCVRAARRRFEEMKRYNEKKMAKRRFNELKGTLKQFTIEAPDLLQFPPGDPEVAQLLHKATGLPIGTAIIPARKIYLRVPTFSPSDLPMEDTATTPSVSGGPVANLPTFVEEKPRIKDHVVSSSCSQPEEKPPTISTSANSKSFDRSSVKRKI</sequence>
<dbReference type="WBParaSite" id="HCON_00113040-00001">
    <property type="protein sequence ID" value="HCON_00113040-00001"/>
    <property type="gene ID" value="HCON_00113040"/>
</dbReference>
<name>A0A6F7PDD2_HAECO</name>
<evidence type="ECO:0000313" key="4">
    <source>
        <dbReference type="WBParaSite" id="HCON_00113040-00002"/>
    </source>
</evidence>
<reference evidence="3 4" key="1">
    <citation type="submission" date="2020-12" db="UniProtKB">
        <authorList>
            <consortium name="WormBaseParasite"/>
        </authorList>
    </citation>
    <scope>IDENTIFICATION</scope>
    <source>
        <strain evidence="3 4">MHco3</strain>
    </source>
</reference>
<dbReference type="WBParaSite" id="HCON_00113040-00002">
    <property type="protein sequence ID" value="HCON_00113040-00002"/>
    <property type="gene ID" value="HCON_00113040"/>
</dbReference>
<keyword evidence="2" id="KW-1185">Reference proteome</keyword>
<organism evidence="2 3">
    <name type="scientific">Haemonchus contortus</name>
    <name type="common">Barber pole worm</name>
    <dbReference type="NCBI Taxonomy" id="6289"/>
    <lineage>
        <taxon>Eukaryota</taxon>
        <taxon>Metazoa</taxon>
        <taxon>Ecdysozoa</taxon>
        <taxon>Nematoda</taxon>
        <taxon>Chromadorea</taxon>
        <taxon>Rhabditida</taxon>
        <taxon>Rhabditina</taxon>
        <taxon>Rhabditomorpha</taxon>
        <taxon>Strongyloidea</taxon>
        <taxon>Trichostrongylidae</taxon>
        <taxon>Haemonchus</taxon>
    </lineage>
</organism>
<dbReference type="OrthoDB" id="5856472at2759"/>
<evidence type="ECO:0000313" key="3">
    <source>
        <dbReference type="WBParaSite" id="HCON_00113040-00001"/>
    </source>
</evidence>